<evidence type="ECO:0000256" key="4">
    <source>
        <dbReference type="RuleBase" id="RU362116"/>
    </source>
</evidence>
<dbReference type="PROSITE" id="PS00588">
    <property type="entry name" value="FLAGELLA_BB_ROD"/>
    <property type="match status" value="1"/>
</dbReference>
<dbReference type="SUPFAM" id="SSF117143">
    <property type="entry name" value="Flagellar hook protein flgE"/>
    <property type="match status" value="1"/>
</dbReference>
<keyword evidence="3 4" id="KW-0975">Bacterial flagellum</keyword>
<dbReference type="GO" id="GO:0009425">
    <property type="term" value="C:bacterial-type flagellum basal body"/>
    <property type="evidence" value="ECO:0007669"/>
    <property type="project" value="UniProtKB-SubCell"/>
</dbReference>
<dbReference type="NCBIfam" id="TIGR03506">
    <property type="entry name" value="FlgEFG_subfam"/>
    <property type="match status" value="2"/>
</dbReference>
<name>A0A9X4H6W5_9FIRM</name>
<dbReference type="InterPro" id="IPR053967">
    <property type="entry name" value="LlgE_F_G-like_D1"/>
</dbReference>
<evidence type="ECO:0000313" key="8">
    <source>
        <dbReference type="EMBL" id="MDF9409308.1"/>
    </source>
</evidence>
<dbReference type="InterPro" id="IPR010930">
    <property type="entry name" value="Flg_bb/hook_C_dom"/>
</dbReference>
<dbReference type="GO" id="GO:0005829">
    <property type="term" value="C:cytosol"/>
    <property type="evidence" value="ECO:0007669"/>
    <property type="project" value="TreeGrafter"/>
</dbReference>
<dbReference type="AlphaFoldDB" id="A0A9X4H6W5"/>
<keyword evidence="8" id="KW-0282">Flagellum</keyword>
<evidence type="ECO:0000256" key="3">
    <source>
        <dbReference type="ARBA" id="ARBA00023143"/>
    </source>
</evidence>
<dbReference type="Pfam" id="PF00460">
    <property type="entry name" value="Flg_bb_rod"/>
    <property type="match status" value="1"/>
</dbReference>
<comment type="caution">
    <text evidence="8">The sequence shown here is derived from an EMBL/GenBank/DDBJ whole genome shotgun (WGS) entry which is preliminary data.</text>
</comment>
<keyword evidence="8" id="KW-0966">Cell projection</keyword>
<dbReference type="InterPro" id="IPR001444">
    <property type="entry name" value="Flag_bb_rod_N"/>
</dbReference>
<dbReference type="InterPro" id="IPR020013">
    <property type="entry name" value="Flagellar_FlgE/F/G"/>
</dbReference>
<proteinExistence type="inferred from homology"/>
<comment type="subcellular location">
    <subcellularLocation>
        <location evidence="1 4">Bacterial flagellum basal body</location>
    </subcellularLocation>
</comment>
<sequence length="280" mass="29781">MIRSLFSGASGMKNHQIRMDVIGNNVANVNTTGFKGSRTNFQDILYQTVRYPSAGVDNIGGINPSQVGLGVMVSSITNNTGQGGLQNTGRSLDLAVNGNGWYVLSTNGEAVAGTGEINERYSREGIFYIDNVGNIVNSSGYNLCDVGGNPIQLDIASSGVATINISKDGWISYTLLDGTKNDNAFQIGLAMFPNQDGLERDGLNMYKISPTSGNAVEVFGAPGGTTGGYGTINSGFLEMSNVDLTDEFVNMITTQRGYQANARTVTTSDQILEELLNIKR</sequence>
<dbReference type="GO" id="GO:0009424">
    <property type="term" value="C:bacterial-type flagellum hook"/>
    <property type="evidence" value="ECO:0007669"/>
    <property type="project" value="TreeGrafter"/>
</dbReference>
<dbReference type="InterPro" id="IPR037925">
    <property type="entry name" value="FlgE/F/G-like"/>
</dbReference>
<gene>
    <name evidence="8" type="ORF">L7E55_13245</name>
</gene>
<dbReference type="InterPro" id="IPR019776">
    <property type="entry name" value="Flagellar_basal_body_rod_CS"/>
</dbReference>
<feature type="domain" description="Flagellar basal-body/hook protein C-terminal" evidence="6">
    <location>
        <begin position="234"/>
        <end position="278"/>
    </location>
</feature>
<feature type="domain" description="Flagellar basal body rod protein N-terminal" evidence="5">
    <location>
        <begin position="8"/>
        <end position="35"/>
    </location>
</feature>
<organism evidence="8 9">
    <name type="scientific">Pelotomaculum isophthalicicum JI</name>
    <dbReference type="NCBI Taxonomy" id="947010"/>
    <lineage>
        <taxon>Bacteria</taxon>
        <taxon>Bacillati</taxon>
        <taxon>Bacillota</taxon>
        <taxon>Clostridia</taxon>
        <taxon>Eubacteriales</taxon>
        <taxon>Desulfotomaculaceae</taxon>
        <taxon>Pelotomaculum</taxon>
    </lineage>
</organism>
<feature type="domain" description="Flagellar hook protein FlgE/F/G-like D1" evidence="7">
    <location>
        <begin position="95"/>
        <end position="173"/>
    </location>
</feature>
<evidence type="ECO:0000259" key="6">
    <source>
        <dbReference type="Pfam" id="PF06429"/>
    </source>
</evidence>
<dbReference type="Pfam" id="PF06429">
    <property type="entry name" value="Flg_bbr_C"/>
    <property type="match status" value="1"/>
</dbReference>
<dbReference type="Pfam" id="PF22692">
    <property type="entry name" value="LlgE_F_G_D1"/>
    <property type="match status" value="1"/>
</dbReference>
<evidence type="ECO:0000256" key="2">
    <source>
        <dbReference type="ARBA" id="ARBA00009677"/>
    </source>
</evidence>
<dbReference type="PANTHER" id="PTHR30435">
    <property type="entry name" value="FLAGELLAR PROTEIN"/>
    <property type="match status" value="1"/>
</dbReference>
<evidence type="ECO:0000259" key="7">
    <source>
        <dbReference type="Pfam" id="PF22692"/>
    </source>
</evidence>
<keyword evidence="9" id="KW-1185">Reference proteome</keyword>
<keyword evidence="8" id="KW-0969">Cilium</keyword>
<protein>
    <recommendedName>
        <fullName evidence="4">Flagellar hook protein FlgE</fullName>
    </recommendedName>
</protein>
<evidence type="ECO:0000256" key="1">
    <source>
        <dbReference type="ARBA" id="ARBA00004117"/>
    </source>
</evidence>
<comment type="similarity">
    <text evidence="2 4">Belongs to the flagella basal body rod proteins family.</text>
</comment>
<comment type="function">
    <text evidence="4">A flexible structure which links the flagellar filament to the drive apparatus in the basal body.</text>
</comment>
<dbReference type="EMBL" id="JAKOAV010000028">
    <property type="protein sequence ID" value="MDF9409308.1"/>
    <property type="molecule type" value="Genomic_DNA"/>
</dbReference>
<dbReference type="Proteomes" id="UP001154312">
    <property type="component" value="Unassembled WGS sequence"/>
</dbReference>
<evidence type="ECO:0000259" key="5">
    <source>
        <dbReference type="Pfam" id="PF00460"/>
    </source>
</evidence>
<evidence type="ECO:0000313" key="9">
    <source>
        <dbReference type="Proteomes" id="UP001154312"/>
    </source>
</evidence>
<dbReference type="RefSeq" id="WP_277444765.1">
    <property type="nucleotide sequence ID" value="NZ_JAKOAV010000028.1"/>
</dbReference>
<dbReference type="GO" id="GO:0071978">
    <property type="term" value="P:bacterial-type flagellum-dependent swarming motility"/>
    <property type="evidence" value="ECO:0007669"/>
    <property type="project" value="TreeGrafter"/>
</dbReference>
<dbReference type="PANTHER" id="PTHR30435:SF1">
    <property type="entry name" value="FLAGELLAR HOOK PROTEIN FLGE"/>
    <property type="match status" value="1"/>
</dbReference>
<accession>A0A9X4H6W5</accession>
<reference evidence="8" key="1">
    <citation type="submission" date="2022-02" db="EMBL/GenBank/DDBJ databases">
        <authorList>
            <person name="Leng L."/>
        </authorList>
    </citation>
    <scope>NUCLEOTIDE SEQUENCE</scope>
    <source>
        <strain evidence="8">JI</strain>
    </source>
</reference>